<gene>
    <name evidence="5" type="ORF">C2E21_9511</name>
</gene>
<keyword evidence="2 3" id="KW-0378">Hydrolase</keyword>
<dbReference type="GO" id="GO:0005634">
    <property type="term" value="C:nucleus"/>
    <property type="evidence" value="ECO:0007669"/>
    <property type="project" value="TreeGrafter"/>
</dbReference>
<dbReference type="GO" id="GO:0030968">
    <property type="term" value="P:endoplasmic reticulum unfolded protein response"/>
    <property type="evidence" value="ECO:0007669"/>
    <property type="project" value="TreeGrafter"/>
</dbReference>
<evidence type="ECO:0000256" key="3">
    <source>
        <dbReference type="RuleBase" id="RU367104"/>
    </source>
</evidence>
<keyword evidence="3" id="KW-0788">Thiol protease</keyword>
<dbReference type="Pfam" id="PF02338">
    <property type="entry name" value="OTU"/>
    <property type="match status" value="1"/>
</dbReference>
<dbReference type="OrthoDB" id="567467at2759"/>
<dbReference type="InterPro" id="IPR003323">
    <property type="entry name" value="OTU_dom"/>
</dbReference>
<evidence type="ECO:0000259" key="4">
    <source>
        <dbReference type="PROSITE" id="PS50802"/>
    </source>
</evidence>
<evidence type="ECO:0000313" key="6">
    <source>
        <dbReference type="Proteomes" id="UP000239899"/>
    </source>
</evidence>
<evidence type="ECO:0000256" key="1">
    <source>
        <dbReference type="ARBA" id="ARBA00000707"/>
    </source>
</evidence>
<evidence type="ECO:0000256" key="2">
    <source>
        <dbReference type="ARBA" id="ARBA00022801"/>
    </source>
</evidence>
<keyword evidence="3" id="KW-0645">Protease</keyword>
<dbReference type="Proteomes" id="UP000239899">
    <property type="component" value="Unassembled WGS sequence"/>
</dbReference>
<dbReference type="EMBL" id="LHPG02000029">
    <property type="protein sequence ID" value="PRW05772.1"/>
    <property type="molecule type" value="Genomic_DNA"/>
</dbReference>
<accession>A0A2P6TB47</accession>
<dbReference type="InterPro" id="IPR038765">
    <property type="entry name" value="Papain-like_cys_pep_sf"/>
</dbReference>
<name>A0A2P6TB47_CHLSO</name>
<feature type="domain" description="OTU" evidence="4">
    <location>
        <begin position="1"/>
        <end position="150"/>
    </location>
</feature>
<comment type="function">
    <text evidence="3">Hydrolase that can remove conjugated ubiquitin from proteins and may therefore play an important regulatory role at the level of protein turnover by preventing degradation.</text>
</comment>
<organism evidence="5 6">
    <name type="scientific">Chlorella sorokiniana</name>
    <name type="common">Freshwater green alga</name>
    <dbReference type="NCBI Taxonomy" id="3076"/>
    <lineage>
        <taxon>Eukaryota</taxon>
        <taxon>Viridiplantae</taxon>
        <taxon>Chlorophyta</taxon>
        <taxon>core chlorophytes</taxon>
        <taxon>Trebouxiophyceae</taxon>
        <taxon>Chlorellales</taxon>
        <taxon>Chlorellaceae</taxon>
        <taxon>Chlorella clade</taxon>
        <taxon>Chlorella</taxon>
    </lineage>
</organism>
<dbReference type="PROSITE" id="PS50802">
    <property type="entry name" value="OTU"/>
    <property type="match status" value="1"/>
</dbReference>
<dbReference type="Gene3D" id="3.90.70.80">
    <property type="match status" value="1"/>
</dbReference>
<comment type="caution">
    <text evidence="5">The sequence shown here is derived from an EMBL/GenBank/DDBJ whole genome shotgun (WGS) entry which is preliminary data.</text>
</comment>
<comment type="subcellular location">
    <subcellularLocation>
        <location evidence="3">Cytoplasm</location>
    </subcellularLocation>
</comment>
<keyword evidence="3" id="KW-0963">Cytoplasm</keyword>
<reference evidence="5 6" key="1">
    <citation type="journal article" date="2018" name="Plant J.">
        <title>Genome sequences of Chlorella sorokiniana UTEX 1602 and Micractinium conductrix SAG 241.80: implications to maltose excretion by a green alga.</title>
        <authorList>
            <person name="Arriola M.B."/>
            <person name="Velmurugan N."/>
            <person name="Zhang Y."/>
            <person name="Plunkett M.H."/>
            <person name="Hondzo H."/>
            <person name="Barney B.M."/>
        </authorList>
    </citation>
    <scope>NUCLEOTIDE SEQUENCE [LARGE SCALE GENOMIC DNA]</scope>
    <source>
        <strain evidence="6">UTEX 1602</strain>
    </source>
</reference>
<dbReference type="GO" id="GO:0005829">
    <property type="term" value="C:cytosol"/>
    <property type="evidence" value="ECO:0007669"/>
    <property type="project" value="TreeGrafter"/>
</dbReference>
<dbReference type="GO" id="GO:0004843">
    <property type="term" value="F:cysteine-type deubiquitinase activity"/>
    <property type="evidence" value="ECO:0007669"/>
    <property type="project" value="UniProtKB-UniRule"/>
</dbReference>
<keyword evidence="6" id="KW-1185">Reference proteome</keyword>
<comment type="catalytic activity">
    <reaction evidence="1 3">
        <text>Thiol-dependent hydrolysis of ester, thioester, amide, peptide and isopeptide bonds formed by the C-terminal Gly of ubiquitin (a 76-residue protein attached to proteins as an intracellular targeting signal).</text>
        <dbReference type="EC" id="3.4.19.12"/>
    </reaction>
</comment>
<evidence type="ECO:0000313" key="5">
    <source>
        <dbReference type="EMBL" id="PRW05772.1"/>
    </source>
</evidence>
<dbReference type="AlphaFoldDB" id="A0A2P6TB47"/>
<dbReference type="PANTHER" id="PTHR13312">
    <property type="entry name" value="HIV-INDUCED PROTEIN-7-LIKE PROTEASE"/>
    <property type="match status" value="1"/>
</dbReference>
<dbReference type="SUPFAM" id="SSF54001">
    <property type="entry name" value="Cysteine proteinases"/>
    <property type="match status" value="1"/>
</dbReference>
<proteinExistence type="predicted"/>
<dbReference type="GO" id="GO:0036503">
    <property type="term" value="P:ERAD pathway"/>
    <property type="evidence" value="ECO:0007669"/>
    <property type="project" value="TreeGrafter"/>
</dbReference>
<dbReference type="PANTHER" id="PTHR13312:SF6">
    <property type="entry name" value="UBIQUITIN THIOESTERASE OTU"/>
    <property type="match status" value="1"/>
</dbReference>
<sequence length="160" mass="17371">MLRPVQFCAAQLAPLQQRGAHLAVQEDAAALDGSGSSAPQLLSAERETVTAGELRAAICQELLNRREELCFFIDGDYDAYVARMQLPHTWGGEPELAVATHVLRRPVAVYMLRHTGLQQISCYGEGQHGSATSVPLLFHGGGHYDLLLRQPAAAAPRSRL</sequence>
<protein>
    <recommendedName>
        <fullName evidence="3">Ubiquitin thioesterase OTU</fullName>
        <ecNumber evidence="3">3.4.19.12</ecNumber>
    </recommendedName>
</protein>
<dbReference type="EC" id="3.4.19.12" evidence="3"/>
<keyword evidence="3" id="KW-0833">Ubl conjugation pathway</keyword>
<dbReference type="STRING" id="3076.A0A2P6TB47"/>
<dbReference type="GO" id="GO:0016579">
    <property type="term" value="P:protein deubiquitination"/>
    <property type="evidence" value="ECO:0007669"/>
    <property type="project" value="TreeGrafter"/>
</dbReference>